<dbReference type="HOGENOM" id="CLU_710099_0_0_1"/>
<name>D8PMQ8_SCHCM</name>
<keyword evidence="3" id="KW-1185">Reference proteome</keyword>
<dbReference type="InParanoid" id="D8PMQ8"/>
<sequence>MARAAHRSTRSDRDRPRAPKNRKQETRKSKVNFWTTPVPMGIKKPISEGSPCFALSKSERKLNAKACLNDPYAPHVDMNKMGAVTGRASLVFEVTADIDLFYERQERLEARNERRRRKYQAQMNKLAHKISNITIAEPKSELDSEELQYPMSDEEWAAHCASSESESTSDCASSSDSSSGSDYSTPSTPREGSVEPSVSVAVQAINDLHVATPEERLVQDLNDSIMSMDLAPKRKSPPLPSRNRKARQASKPYDAKMRRHARVAEARLPDDTPLPTAGDIAAATAHLRSAIKRAKSATHIAEDASYNLVAMAGMAYTRLYGAPPSNKDDLPEALAPEQVVRKARWLQAQAELAKEHAGNLLSRYCLACQYAGVPVSAELMDSAEASIAL</sequence>
<feature type="compositionally biased region" description="Low complexity" evidence="1">
    <location>
        <begin position="160"/>
        <end position="189"/>
    </location>
</feature>
<feature type="region of interest" description="Disordered" evidence="1">
    <location>
        <begin position="1"/>
        <end position="30"/>
    </location>
</feature>
<dbReference type="RefSeq" id="XP_003037076.1">
    <property type="nucleotide sequence ID" value="XM_003037030.1"/>
</dbReference>
<dbReference type="OrthoDB" id="10421628at2759"/>
<feature type="region of interest" description="Disordered" evidence="1">
    <location>
        <begin position="157"/>
        <end position="197"/>
    </location>
</feature>
<proteinExistence type="predicted"/>
<reference evidence="2 3" key="1">
    <citation type="journal article" date="2010" name="Nat. Biotechnol.">
        <title>Genome sequence of the model mushroom Schizophyllum commune.</title>
        <authorList>
            <person name="Ohm R.A."/>
            <person name="de Jong J.F."/>
            <person name="Lugones L.G."/>
            <person name="Aerts A."/>
            <person name="Kothe E."/>
            <person name="Stajich J.E."/>
            <person name="de Vries R.P."/>
            <person name="Record E."/>
            <person name="Levasseur A."/>
            <person name="Baker S.E."/>
            <person name="Bartholomew K.A."/>
            <person name="Coutinho P.M."/>
            <person name="Erdmann S."/>
            <person name="Fowler T.J."/>
            <person name="Gathman A.C."/>
            <person name="Lombard V."/>
            <person name="Henrissat B."/>
            <person name="Knabe N."/>
            <person name="Kuees U."/>
            <person name="Lilly W.W."/>
            <person name="Lindquist E."/>
            <person name="Lucas S."/>
            <person name="Magnuson J.K."/>
            <person name="Piumi F."/>
            <person name="Raudaskoski M."/>
            <person name="Salamov A."/>
            <person name="Schmutz J."/>
            <person name="Schwarze F.W.M.R."/>
            <person name="vanKuyk P.A."/>
            <person name="Horton J.S."/>
            <person name="Grigoriev I.V."/>
            <person name="Woesten H.A.B."/>
        </authorList>
    </citation>
    <scope>NUCLEOTIDE SEQUENCE [LARGE SCALE GENOMIC DNA]</scope>
    <source>
        <strain evidence="3">H4-8 / FGSC 9210</strain>
    </source>
</reference>
<dbReference type="AlphaFoldDB" id="D8PMQ8"/>
<dbReference type="EMBL" id="GL377302">
    <property type="protein sequence ID" value="EFJ02174.1"/>
    <property type="molecule type" value="Genomic_DNA"/>
</dbReference>
<organism evidence="3">
    <name type="scientific">Schizophyllum commune (strain H4-8 / FGSC 9210)</name>
    <name type="common">Split gill fungus</name>
    <dbReference type="NCBI Taxonomy" id="578458"/>
    <lineage>
        <taxon>Eukaryota</taxon>
        <taxon>Fungi</taxon>
        <taxon>Dikarya</taxon>
        <taxon>Basidiomycota</taxon>
        <taxon>Agaricomycotina</taxon>
        <taxon>Agaricomycetes</taxon>
        <taxon>Agaricomycetidae</taxon>
        <taxon>Agaricales</taxon>
        <taxon>Schizophyllaceae</taxon>
        <taxon>Schizophyllum</taxon>
    </lineage>
</organism>
<evidence type="ECO:0000256" key="1">
    <source>
        <dbReference type="SAM" id="MobiDB-lite"/>
    </source>
</evidence>
<accession>D8PMQ8</accession>
<gene>
    <name evidence="2" type="ORF">SCHCODRAFT_255340</name>
</gene>
<evidence type="ECO:0000313" key="2">
    <source>
        <dbReference type="EMBL" id="EFJ02174.1"/>
    </source>
</evidence>
<dbReference type="GeneID" id="9589685"/>
<dbReference type="Proteomes" id="UP000007431">
    <property type="component" value="Unassembled WGS sequence"/>
</dbReference>
<dbReference type="KEGG" id="scm:SCHCO_02613007"/>
<feature type="region of interest" description="Disordered" evidence="1">
    <location>
        <begin position="230"/>
        <end position="258"/>
    </location>
</feature>
<feature type="compositionally biased region" description="Basic and acidic residues" evidence="1">
    <location>
        <begin position="9"/>
        <end position="28"/>
    </location>
</feature>
<protein>
    <submittedName>
        <fullName evidence="2">Uncharacterized protein</fullName>
    </submittedName>
</protein>
<dbReference type="VEuPathDB" id="FungiDB:SCHCODRAFT_02613007"/>
<evidence type="ECO:0000313" key="3">
    <source>
        <dbReference type="Proteomes" id="UP000007431"/>
    </source>
</evidence>